<accession>A0A2W7TQM4</accession>
<dbReference type="PANTHER" id="PTHR10963:SF55">
    <property type="entry name" value="GLYCOSIDE HYDROLASE FAMILY 16 PROTEIN"/>
    <property type="match status" value="1"/>
</dbReference>
<protein>
    <submittedName>
        <fullName evidence="4">Glycoside hydrolase family 16 protein</fullName>
    </submittedName>
</protein>
<dbReference type="InterPro" id="IPR013320">
    <property type="entry name" value="ConA-like_dom_sf"/>
</dbReference>
<dbReference type="GO" id="GO:0004553">
    <property type="term" value="F:hydrolase activity, hydrolyzing O-glycosyl compounds"/>
    <property type="evidence" value="ECO:0007669"/>
    <property type="project" value="InterPro"/>
</dbReference>
<feature type="domain" description="GH16" evidence="3">
    <location>
        <begin position="122"/>
        <end position="368"/>
    </location>
</feature>
<dbReference type="RefSeq" id="WP_111411584.1">
    <property type="nucleotide sequence ID" value="NZ_QKXH01000015.1"/>
</dbReference>
<dbReference type="Gene3D" id="2.60.120.200">
    <property type="match status" value="1"/>
</dbReference>
<comment type="similarity">
    <text evidence="1">Belongs to the glycosyl hydrolase 16 family.</text>
</comment>
<dbReference type="InterPro" id="IPR050546">
    <property type="entry name" value="Glycosyl_Hydrlase_16"/>
</dbReference>
<comment type="caution">
    <text evidence="4">The sequence shown here is derived from an EMBL/GenBank/DDBJ whole genome shotgun (WGS) entry which is preliminary data.</text>
</comment>
<dbReference type="PANTHER" id="PTHR10963">
    <property type="entry name" value="GLYCOSYL HYDROLASE-RELATED"/>
    <property type="match status" value="1"/>
</dbReference>
<reference evidence="4 5" key="1">
    <citation type="submission" date="2018-06" db="EMBL/GenBank/DDBJ databases">
        <title>Flavobacterium sp IMCC34762, genome.</title>
        <authorList>
            <person name="Joung Y."/>
            <person name="Cho J."/>
            <person name="Song J."/>
        </authorList>
    </citation>
    <scope>NUCLEOTIDE SEQUENCE [LARGE SCALE GENOMIC DNA]</scope>
    <source>
        <strain evidence="4 5">IMCC34762</strain>
    </source>
</reference>
<organism evidence="4 5">
    <name type="scientific">Flavobacterium aquariorum</name>
    <dbReference type="NCBI Taxonomy" id="2217670"/>
    <lineage>
        <taxon>Bacteria</taxon>
        <taxon>Pseudomonadati</taxon>
        <taxon>Bacteroidota</taxon>
        <taxon>Flavobacteriia</taxon>
        <taxon>Flavobacteriales</taxon>
        <taxon>Flavobacteriaceae</taxon>
        <taxon>Flavobacterium</taxon>
    </lineage>
</organism>
<evidence type="ECO:0000259" key="3">
    <source>
        <dbReference type="PROSITE" id="PS51762"/>
    </source>
</evidence>
<evidence type="ECO:0000256" key="2">
    <source>
        <dbReference type="SAM" id="MobiDB-lite"/>
    </source>
</evidence>
<keyword evidence="4" id="KW-0378">Hydrolase</keyword>
<proteinExistence type="inferred from homology"/>
<dbReference type="PROSITE" id="PS51762">
    <property type="entry name" value="GH16_2"/>
    <property type="match status" value="1"/>
</dbReference>
<dbReference type="AlphaFoldDB" id="A0A2W7TQM4"/>
<dbReference type="SUPFAM" id="SSF49899">
    <property type="entry name" value="Concanavalin A-like lectins/glucanases"/>
    <property type="match status" value="1"/>
</dbReference>
<evidence type="ECO:0000256" key="1">
    <source>
        <dbReference type="ARBA" id="ARBA00006865"/>
    </source>
</evidence>
<dbReference type="EMBL" id="QKXH01000015">
    <property type="protein sequence ID" value="PZX91924.1"/>
    <property type="molecule type" value="Genomic_DNA"/>
</dbReference>
<keyword evidence="5" id="KW-1185">Reference proteome</keyword>
<name>A0A2W7TQM4_9FLAO</name>
<dbReference type="CDD" id="cd08023">
    <property type="entry name" value="GH16_laminarinase_like"/>
    <property type="match status" value="1"/>
</dbReference>
<dbReference type="Proteomes" id="UP000249177">
    <property type="component" value="Unassembled WGS sequence"/>
</dbReference>
<dbReference type="GO" id="GO:0005975">
    <property type="term" value="P:carbohydrate metabolic process"/>
    <property type="evidence" value="ECO:0007669"/>
    <property type="project" value="InterPro"/>
</dbReference>
<evidence type="ECO:0000313" key="4">
    <source>
        <dbReference type="EMBL" id="PZX91924.1"/>
    </source>
</evidence>
<gene>
    <name evidence="4" type="ORF">DOS84_18515</name>
</gene>
<feature type="region of interest" description="Disordered" evidence="2">
    <location>
        <begin position="270"/>
        <end position="289"/>
    </location>
</feature>
<evidence type="ECO:0000313" key="5">
    <source>
        <dbReference type="Proteomes" id="UP000249177"/>
    </source>
</evidence>
<sequence length="368" mass="40172">MRNNIWFIDLKSKNYLLSLGLFFTGLSVFLMLLSCSDSNGGGEDVSKAKPSDLSVMATAVGTDTQNPNGDGSGTVNFKLSATNATSYKIVLGNGETKEVTNGSFSYTYTASGTNTYVLYVSAYNAGQFVSKTLSITVFVGSKLVWSDEFNTDGAPDATKWTFQIWDPGNVNNELQSYTNRPENTIVQGGVLKIKSIREKYGKGDFTSGRLESNGKFDFTYGKVVIRAKVPTGVGTWPAVWMLGSNIGSVGWPACGEIDILESVGKDPHVNHSSLHSPGRSGATPDTGTINVPTDNTEFHIYTADWTASYIKFYVDDKLFYTFVNSDKFPFNKNFYLIVNLAMGGNWGGPVDPNFTSSTLEVDYIRVYN</sequence>
<dbReference type="PROSITE" id="PS51257">
    <property type="entry name" value="PROKAR_LIPOPROTEIN"/>
    <property type="match status" value="1"/>
</dbReference>
<dbReference type="InterPro" id="IPR000757">
    <property type="entry name" value="Beta-glucanase-like"/>
</dbReference>
<dbReference type="OrthoDB" id="9809583at2"/>
<dbReference type="Pfam" id="PF00722">
    <property type="entry name" value="Glyco_hydro_16"/>
    <property type="match status" value="1"/>
</dbReference>